<dbReference type="VEuPathDB" id="FungiDB:PTTG_25863"/>
<evidence type="ECO:0000313" key="3">
    <source>
        <dbReference type="EnsemblFungi" id="PTTG_25863-t43_1-p1"/>
    </source>
</evidence>
<organism evidence="2">
    <name type="scientific">Puccinia triticina (isolate 1-1 / race 1 (BBBD))</name>
    <name type="common">Brown leaf rust fungus</name>
    <dbReference type="NCBI Taxonomy" id="630390"/>
    <lineage>
        <taxon>Eukaryota</taxon>
        <taxon>Fungi</taxon>
        <taxon>Dikarya</taxon>
        <taxon>Basidiomycota</taxon>
        <taxon>Pucciniomycotina</taxon>
        <taxon>Pucciniomycetes</taxon>
        <taxon>Pucciniales</taxon>
        <taxon>Pucciniaceae</taxon>
        <taxon>Puccinia</taxon>
    </lineage>
</organism>
<reference evidence="2" key="2">
    <citation type="submission" date="2016-05" db="EMBL/GenBank/DDBJ databases">
        <title>Comparative analysis highlights variable genome content of wheat rusts and divergence of the mating loci.</title>
        <authorList>
            <person name="Cuomo C.A."/>
            <person name="Bakkeren G."/>
            <person name="Szabo L."/>
            <person name="Khalil H."/>
            <person name="Joly D."/>
            <person name="Goldberg J."/>
            <person name="Young S."/>
            <person name="Zeng Q."/>
            <person name="Fellers J."/>
        </authorList>
    </citation>
    <scope>NUCLEOTIDE SEQUENCE [LARGE SCALE GENOMIC DNA]</scope>
    <source>
        <strain evidence="2">1-1 BBBD Race 1</strain>
    </source>
</reference>
<dbReference type="AlphaFoldDB" id="A0A180GYG0"/>
<name>A0A180GYG0_PUCT1</name>
<evidence type="ECO:0000313" key="4">
    <source>
        <dbReference type="Proteomes" id="UP000005240"/>
    </source>
</evidence>
<accession>A0A180GYG0</accession>
<evidence type="ECO:0000313" key="2">
    <source>
        <dbReference type="EMBL" id="OAV97886.1"/>
    </source>
</evidence>
<dbReference type="Proteomes" id="UP000005240">
    <property type="component" value="Unassembled WGS sequence"/>
</dbReference>
<evidence type="ECO:0000256" key="1">
    <source>
        <dbReference type="SAM" id="MobiDB-lite"/>
    </source>
</evidence>
<dbReference type="OrthoDB" id="5418029at2759"/>
<dbReference type="EMBL" id="ADAS02000010">
    <property type="protein sequence ID" value="OAV97886.1"/>
    <property type="molecule type" value="Genomic_DNA"/>
</dbReference>
<reference evidence="3 4" key="3">
    <citation type="journal article" date="2017" name="G3 (Bethesda)">
        <title>Comparative analysis highlights variable genome content of wheat rusts and divergence of the mating loci.</title>
        <authorList>
            <person name="Cuomo C.A."/>
            <person name="Bakkeren G."/>
            <person name="Khalil H.B."/>
            <person name="Panwar V."/>
            <person name="Joly D."/>
            <person name="Linning R."/>
            <person name="Sakthikumar S."/>
            <person name="Song X."/>
            <person name="Adiconis X."/>
            <person name="Fan L."/>
            <person name="Goldberg J.M."/>
            <person name="Levin J.Z."/>
            <person name="Young S."/>
            <person name="Zeng Q."/>
            <person name="Anikster Y."/>
            <person name="Bruce M."/>
            <person name="Wang M."/>
            <person name="Yin C."/>
            <person name="McCallum B."/>
            <person name="Szabo L.J."/>
            <person name="Hulbert S."/>
            <person name="Chen X."/>
            <person name="Fellers J.P."/>
        </authorList>
    </citation>
    <scope>NUCLEOTIDE SEQUENCE</scope>
    <source>
        <strain evidence="4">Isolate 1-1 / race 1 (BBBD)</strain>
        <strain evidence="3">isolate 1-1 / race 1 (BBBD)</strain>
    </source>
</reference>
<dbReference type="EnsemblFungi" id="PTTG_25863-t43_1">
    <property type="protein sequence ID" value="PTTG_25863-t43_1-p1"/>
    <property type="gene ID" value="PTTG_25863"/>
</dbReference>
<reference evidence="2" key="1">
    <citation type="submission" date="2009-11" db="EMBL/GenBank/DDBJ databases">
        <authorList>
            <consortium name="The Broad Institute Genome Sequencing Platform"/>
            <person name="Ward D."/>
            <person name="Feldgarden M."/>
            <person name="Earl A."/>
            <person name="Young S.K."/>
            <person name="Zeng Q."/>
            <person name="Koehrsen M."/>
            <person name="Alvarado L."/>
            <person name="Berlin A."/>
            <person name="Bochicchio J."/>
            <person name="Borenstein D."/>
            <person name="Chapman S.B."/>
            <person name="Chen Z."/>
            <person name="Engels R."/>
            <person name="Freedman E."/>
            <person name="Gellesch M."/>
            <person name="Goldberg J."/>
            <person name="Griggs A."/>
            <person name="Gujja S."/>
            <person name="Heilman E."/>
            <person name="Heiman D."/>
            <person name="Hepburn T."/>
            <person name="Howarth C."/>
            <person name="Jen D."/>
            <person name="Larson L."/>
            <person name="Lewis B."/>
            <person name="Mehta T."/>
            <person name="Park D."/>
            <person name="Pearson M."/>
            <person name="Roberts A."/>
            <person name="Saif S."/>
            <person name="Shea T."/>
            <person name="Shenoy N."/>
            <person name="Sisk P."/>
            <person name="Stolte C."/>
            <person name="Sykes S."/>
            <person name="Thomson T."/>
            <person name="Walk T."/>
            <person name="White J."/>
            <person name="Yandava C."/>
            <person name="Izard J."/>
            <person name="Baranova O.V."/>
            <person name="Blanton J.M."/>
            <person name="Tanner A.C."/>
            <person name="Dewhirst F.E."/>
            <person name="Haas B."/>
            <person name="Nusbaum C."/>
            <person name="Birren B."/>
        </authorList>
    </citation>
    <scope>NUCLEOTIDE SEQUENCE [LARGE SCALE GENOMIC DNA]</scope>
    <source>
        <strain evidence="2">1-1 BBBD Race 1</strain>
    </source>
</reference>
<keyword evidence="4" id="KW-1185">Reference proteome</keyword>
<reference evidence="3" key="4">
    <citation type="submission" date="2025-05" db="UniProtKB">
        <authorList>
            <consortium name="EnsemblFungi"/>
        </authorList>
    </citation>
    <scope>IDENTIFICATION</scope>
    <source>
        <strain evidence="3">isolate 1-1 / race 1 (BBBD)</strain>
    </source>
</reference>
<protein>
    <submittedName>
        <fullName evidence="2 3">Uncharacterized protein</fullName>
    </submittedName>
</protein>
<feature type="region of interest" description="Disordered" evidence="1">
    <location>
        <begin position="1"/>
        <end position="23"/>
    </location>
</feature>
<proteinExistence type="predicted"/>
<gene>
    <name evidence="2" type="ORF">PTTG_25863</name>
</gene>
<sequence length="435" mass="49255">MEFQSHQRNPRLPQNPGAGRRCNVPGLFRQNVSLLHRSPSPVRPSQTSSRNAEKDFFILNQNNLHQIIKTRQDLVAPLSEDSSPQEVIFAIKRSAPQASVNLFRQFAEVLEKDWTSESALYLIRLLHKRQINVDTYFEFKNKVPVSFSKTTWRDLQSVLGLPSWFSIPTKAPQRLYISDDACYKIFEEIDEVELTVAPLQDCDNEAKVVLWVTSVIKTILLLFRGKINNDAQGNLPEAASSLGGRVEFLYTVLDQCIVMVTEAKRDVITRDDSAQLMVELESAHLSNLSKGLQPGVTRGIMCSRDAWEFWTYDANANYSRSDTLPTTKPDVDVSLKNLRHIFEATYHVFFEGYIEALEAFTKRSEAEQEDGKGLPKWKAALALAKSAFGKAKKAADANSFDDAVRELHESLKELPEEHNRILPGYSKAFKKCTGK</sequence>